<feature type="compositionally biased region" description="Basic and acidic residues" evidence="19">
    <location>
        <begin position="126"/>
        <end position="139"/>
    </location>
</feature>
<keyword evidence="11" id="KW-1133">Transmembrane helix</keyword>
<feature type="compositionally biased region" description="Basic and acidic residues" evidence="19">
    <location>
        <begin position="152"/>
        <end position="166"/>
    </location>
</feature>
<dbReference type="Proteomes" id="UP000253472">
    <property type="component" value="Unassembled WGS sequence"/>
</dbReference>
<evidence type="ECO:0000256" key="17">
    <source>
        <dbReference type="ARBA" id="ARBA00023284"/>
    </source>
</evidence>
<keyword evidence="9" id="KW-0809">Transit peptide</keyword>
<proteinExistence type="predicted"/>
<feature type="compositionally biased region" description="Basic and acidic residues" evidence="19">
    <location>
        <begin position="98"/>
        <end position="118"/>
    </location>
</feature>
<dbReference type="Gene3D" id="1.10.287.2900">
    <property type="match status" value="1"/>
</dbReference>
<evidence type="ECO:0000256" key="12">
    <source>
        <dbReference type="ARBA" id="ARBA00023002"/>
    </source>
</evidence>
<keyword evidence="6" id="KW-0812">Transmembrane</keyword>
<dbReference type="GO" id="GO:0015035">
    <property type="term" value="F:protein-disulfide reductase activity"/>
    <property type="evidence" value="ECO:0007669"/>
    <property type="project" value="InterPro"/>
</dbReference>
<evidence type="ECO:0000256" key="19">
    <source>
        <dbReference type="SAM" id="MobiDB-lite"/>
    </source>
</evidence>
<dbReference type="PROSITE" id="PS51808">
    <property type="entry name" value="CHCH"/>
    <property type="match status" value="1"/>
</dbReference>
<accession>A0A367Y7G8</accession>
<evidence type="ECO:0000256" key="9">
    <source>
        <dbReference type="ARBA" id="ARBA00022946"/>
    </source>
</evidence>
<dbReference type="OrthoDB" id="7481291at2759"/>
<protein>
    <recommendedName>
        <fullName evidence="4">Mitochondrial intermembrane space import and assembly protein 40</fullName>
    </recommendedName>
    <alternativeName>
        <fullName evidence="18">Mitochondrial import inner membrane translocase TIM40</fullName>
    </alternativeName>
</protein>
<dbReference type="InterPro" id="IPR010625">
    <property type="entry name" value="CHCH"/>
</dbReference>
<comment type="cofactor">
    <cofactor evidence="1">
        <name>Zn(2+)</name>
        <dbReference type="ChEBI" id="CHEBI:29105"/>
    </cofactor>
</comment>
<evidence type="ECO:0000256" key="1">
    <source>
        <dbReference type="ARBA" id="ARBA00001947"/>
    </source>
</evidence>
<sequence length="281" mass="31152">MYRFITKASPIVRQTTTRITRQYSTRSSTTNNVNSKYLVGVLVPTILALGYFTQPTNSIQNASVADHIREDFAEGDALAKDAQERLEIVQTKLQKENEDKAIKKDEKAAVEKAEKKDQQSQTNAQKKSEQPDVTKKEGDISSAKPKPSGDASKGEGEGEGEGEGKQEAAFNPDTGEINWDCPCLGGMAHGPCGEEFKEAFSCFVFSETEPKGIDCIKKFENMRSCFKRYPEHYKDELYDDGDEEQSTEATEHIVLETADPAVQQLEQGIEEGKVKPPASKK</sequence>
<keyword evidence="14" id="KW-0496">Mitochondrion</keyword>
<keyword evidence="16" id="KW-1015">Disulfide bond</keyword>
<dbReference type="EMBL" id="QLNQ01000026">
    <property type="protein sequence ID" value="RCK60992.1"/>
    <property type="molecule type" value="Genomic_DNA"/>
</dbReference>
<dbReference type="InterPro" id="IPR039289">
    <property type="entry name" value="CHCHD4"/>
</dbReference>
<evidence type="ECO:0000313" key="21">
    <source>
        <dbReference type="EMBL" id="RCK60992.1"/>
    </source>
</evidence>
<evidence type="ECO:0000313" key="22">
    <source>
        <dbReference type="Proteomes" id="UP000253472"/>
    </source>
</evidence>
<keyword evidence="15" id="KW-0472">Membrane</keyword>
<dbReference type="Pfam" id="PF06747">
    <property type="entry name" value="CHCH"/>
    <property type="match status" value="1"/>
</dbReference>
<evidence type="ECO:0000256" key="10">
    <source>
        <dbReference type="ARBA" id="ARBA00022968"/>
    </source>
</evidence>
<keyword evidence="10" id="KW-0735">Signal-anchor</keyword>
<dbReference type="STRING" id="5486.A0A367Y7G8"/>
<keyword evidence="8" id="KW-0653">Protein transport</keyword>
<evidence type="ECO:0000256" key="3">
    <source>
        <dbReference type="ARBA" id="ARBA00004164"/>
    </source>
</evidence>
<feature type="region of interest" description="Disordered" evidence="19">
    <location>
        <begin position="98"/>
        <end position="173"/>
    </location>
</feature>
<evidence type="ECO:0000256" key="18">
    <source>
        <dbReference type="ARBA" id="ARBA00033150"/>
    </source>
</evidence>
<name>A0A367Y7G8_9ASCO</name>
<evidence type="ECO:0000256" key="7">
    <source>
        <dbReference type="ARBA" id="ARBA00022792"/>
    </source>
</evidence>
<comment type="cofactor">
    <cofactor evidence="2">
        <name>Cu(2+)</name>
        <dbReference type="ChEBI" id="CHEBI:29036"/>
    </cofactor>
</comment>
<keyword evidence="12" id="KW-0560">Oxidoreductase</keyword>
<keyword evidence="13" id="KW-0811">Translocation</keyword>
<dbReference type="PANTHER" id="PTHR21622:SF0">
    <property type="entry name" value="COILED-COIL-HELIX-COILED-COIL-HELIX DOMAIN CONTAINING 4"/>
    <property type="match status" value="1"/>
</dbReference>
<dbReference type="PANTHER" id="PTHR21622">
    <property type="entry name" value="COILED-COIL-HELIX-COILED-COIL-HELIX DOMAIN CONTAINING 4"/>
    <property type="match status" value="1"/>
</dbReference>
<evidence type="ECO:0000256" key="14">
    <source>
        <dbReference type="ARBA" id="ARBA00023128"/>
    </source>
</evidence>
<dbReference type="GO" id="GO:0005758">
    <property type="term" value="C:mitochondrial intermembrane space"/>
    <property type="evidence" value="ECO:0007669"/>
    <property type="project" value="TreeGrafter"/>
</dbReference>
<evidence type="ECO:0000256" key="2">
    <source>
        <dbReference type="ARBA" id="ARBA00001973"/>
    </source>
</evidence>
<keyword evidence="17" id="KW-0676">Redox-active center</keyword>
<evidence type="ECO:0000259" key="20">
    <source>
        <dbReference type="Pfam" id="PF06747"/>
    </source>
</evidence>
<comment type="caution">
    <text evidence="21">The sequence shown here is derived from an EMBL/GenBank/DDBJ whole genome shotgun (WGS) entry which is preliminary data.</text>
</comment>
<evidence type="ECO:0000256" key="11">
    <source>
        <dbReference type="ARBA" id="ARBA00022989"/>
    </source>
</evidence>
<comment type="subcellular location">
    <subcellularLocation>
        <location evidence="3">Mitochondrion inner membrane</location>
        <topology evidence="3">Single-pass type II membrane protein</topology>
        <orientation evidence="3">Intermembrane side</orientation>
    </subcellularLocation>
</comment>
<evidence type="ECO:0000256" key="8">
    <source>
        <dbReference type="ARBA" id="ARBA00022927"/>
    </source>
</evidence>
<dbReference type="FunFam" id="1.10.287.2900:FF:000002">
    <property type="entry name" value="Mitochondrial intermembrane space import and assembly protein"/>
    <property type="match status" value="1"/>
</dbReference>
<evidence type="ECO:0000256" key="6">
    <source>
        <dbReference type="ARBA" id="ARBA00022692"/>
    </source>
</evidence>
<dbReference type="GO" id="GO:0045041">
    <property type="term" value="P:protein import into mitochondrial intermembrane space"/>
    <property type="evidence" value="ECO:0007669"/>
    <property type="project" value="InterPro"/>
</dbReference>
<evidence type="ECO:0000256" key="5">
    <source>
        <dbReference type="ARBA" id="ARBA00022448"/>
    </source>
</evidence>
<evidence type="ECO:0000256" key="16">
    <source>
        <dbReference type="ARBA" id="ARBA00023157"/>
    </source>
</evidence>
<gene>
    <name evidence="21" type="primary">MIA40_1</name>
    <name evidence="21" type="ORF">Cantr_08735</name>
</gene>
<feature type="domain" description="CHCH" evidence="20">
    <location>
        <begin position="192"/>
        <end position="228"/>
    </location>
</feature>
<reference evidence="21 22" key="1">
    <citation type="submission" date="2018-06" db="EMBL/GenBank/DDBJ databases">
        <title>Whole genome sequencing of Candida tropicalis (genome annotated by CSBL at Korea University).</title>
        <authorList>
            <person name="Ahn J."/>
        </authorList>
    </citation>
    <scope>NUCLEOTIDE SEQUENCE [LARGE SCALE GENOMIC DNA]</scope>
    <source>
        <strain evidence="21 22">ATCC 20962</strain>
    </source>
</reference>
<evidence type="ECO:0000256" key="4">
    <source>
        <dbReference type="ARBA" id="ARBA00013714"/>
    </source>
</evidence>
<keyword evidence="22" id="KW-1185">Reference proteome</keyword>
<keyword evidence="7" id="KW-0999">Mitochondrion inner membrane</keyword>
<organism evidence="21 22">
    <name type="scientific">Candida viswanathii</name>
    <dbReference type="NCBI Taxonomy" id="5486"/>
    <lineage>
        <taxon>Eukaryota</taxon>
        <taxon>Fungi</taxon>
        <taxon>Dikarya</taxon>
        <taxon>Ascomycota</taxon>
        <taxon>Saccharomycotina</taxon>
        <taxon>Pichiomycetes</taxon>
        <taxon>Debaryomycetaceae</taxon>
        <taxon>Candida/Lodderomyces clade</taxon>
        <taxon>Candida</taxon>
    </lineage>
</organism>
<keyword evidence="5" id="KW-0813">Transport</keyword>
<evidence type="ECO:0000256" key="15">
    <source>
        <dbReference type="ARBA" id="ARBA00023136"/>
    </source>
</evidence>
<evidence type="ECO:0000256" key="13">
    <source>
        <dbReference type="ARBA" id="ARBA00023010"/>
    </source>
</evidence>
<dbReference type="GO" id="GO:0005743">
    <property type="term" value="C:mitochondrial inner membrane"/>
    <property type="evidence" value="ECO:0007669"/>
    <property type="project" value="UniProtKB-SubCell"/>
</dbReference>
<dbReference type="AlphaFoldDB" id="A0A367Y7G8"/>